<evidence type="ECO:0000313" key="3">
    <source>
        <dbReference type="Proteomes" id="UP000186594"/>
    </source>
</evidence>
<reference evidence="2 3" key="1">
    <citation type="submission" date="2016-04" db="EMBL/GenBank/DDBJ databases">
        <title>Evolutionary innovation and constraint leading to complex multicellularity in the Ascomycota.</title>
        <authorList>
            <person name="Cisse O."/>
            <person name="Nguyen A."/>
            <person name="Hewitt D.A."/>
            <person name="Jedd G."/>
            <person name="Stajich J.E."/>
        </authorList>
    </citation>
    <scope>NUCLEOTIDE SEQUENCE [LARGE SCALE GENOMIC DNA]</scope>
    <source>
        <strain evidence="2 3">DAH-3</strain>
    </source>
</reference>
<name>A0A1U7LL81_NEOID</name>
<comment type="caution">
    <text evidence="2">The sequence shown here is derived from an EMBL/GenBank/DDBJ whole genome shotgun (WGS) entry which is preliminary data.</text>
</comment>
<evidence type="ECO:0000313" key="2">
    <source>
        <dbReference type="EMBL" id="OLL23415.1"/>
    </source>
</evidence>
<keyword evidence="3" id="KW-1185">Reference proteome</keyword>
<dbReference type="Proteomes" id="UP000186594">
    <property type="component" value="Unassembled WGS sequence"/>
</dbReference>
<dbReference type="AlphaFoldDB" id="A0A1U7LL81"/>
<evidence type="ECO:0000256" key="1">
    <source>
        <dbReference type="SAM" id="MobiDB-lite"/>
    </source>
</evidence>
<accession>A0A1U7LL81</accession>
<proteinExistence type="predicted"/>
<organism evidence="2 3">
    <name type="scientific">Neolecta irregularis (strain DAH-3)</name>
    <dbReference type="NCBI Taxonomy" id="1198029"/>
    <lineage>
        <taxon>Eukaryota</taxon>
        <taxon>Fungi</taxon>
        <taxon>Dikarya</taxon>
        <taxon>Ascomycota</taxon>
        <taxon>Taphrinomycotina</taxon>
        <taxon>Neolectales</taxon>
        <taxon>Neolectaceae</taxon>
        <taxon>Neolecta</taxon>
    </lineage>
</organism>
<feature type="region of interest" description="Disordered" evidence="1">
    <location>
        <begin position="56"/>
        <end position="75"/>
    </location>
</feature>
<protein>
    <submittedName>
        <fullName evidence="2">Uncharacterized protein</fullName>
    </submittedName>
</protein>
<sequence>MLTRHNAPQPAVVTIDESQPKAGNKVSQAVSGLMIKSRSLTIVSSAVSNINGDLGTPGWSDGDFDDDTKVVKNGA</sequence>
<gene>
    <name evidence="2" type="ORF">NEOLI_005009</name>
</gene>
<dbReference type="EMBL" id="LXFE01001649">
    <property type="protein sequence ID" value="OLL23415.1"/>
    <property type="molecule type" value="Genomic_DNA"/>
</dbReference>